<keyword evidence="4" id="KW-1185">Reference proteome</keyword>
<organism evidence="2 3">
    <name type="scientific">Lactobacillus crispatus</name>
    <dbReference type="NCBI Taxonomy" id="47770"/>
    <lineage>
        <taxon>Bacteria</taxon>
        <taxon>Bacillati</taxon>
        <taxon>Bacillota</taxon>
        <taxon>Bacilli</taxon>
        <taxon>Lactobacillales</taxon>
        <taxon>Lactobacillaceae</taxon>
        <taxon>Lactobacillus</taxon>
    </lineage>
</organism>
<proteinExistence type="predicted"/>
<evidence type="ECO:0000313" key="2">
    <source>
        <dbReference type="EMBL" id="RXF59189.1"/>
    </source>
</evidence>
<evidence type="ECO:0000313" key="4">
    <source>
        <dbReference type="Proteomes" id="UP001434419"/>
    </source>
</evidence>
<dbReference type="EMBL" id="SCLX01000009">
    <property type="protein sequence ID" value="RXF59189.1"/>
    <property type="molecule type" value="Genomic_DNA"/>
</dbReference>
<dbReference type="AlphaFoldDB" id="A0A135ZFS0"/>
<gene>
    <name evidence="1" type="ORF">ABVC42_05015</name>
    <name evidence="2" type="ORF">ERD32_02555</name>
</gene>
<sequence length="90" mass="10461">MLNKPISHDKNGRKIYPDSLIYDAVANEYFFPVKRKGIWGDDFMGDFYSLTPAQLILMKKHATMDDMKIIMHEKNESDAIFNTRGKFDGK</sequence>
<reference evidence="2 3" key="1">
    <citation type="submission" date="2019-01" db="EMBL/GenBank/DDBJ databases">
        <title>The genome sequence of Lactobacillus crispatus L49.</title>
        <authorList>
            <person name="Zhong J."/>
            <person name="Zhang J."/>
        </authorList>
    </citation>
    <scope>NUCLEOTIDE SEQUENCE [LARGE SCALE GENOMIC DNA]</scope>
    <source>
        <strain evidence="2 3">L49</strain>
    </source>
</reference>
<dbReference type="EMBL" id="JBETVU010000012">
    <property type="protein sequence ID" value="MES5149287.1"/>
    <property type="molecule type" value="Genomic_DNA"/>
</dbReference>
<dbReference type="Proteomes" id="UP001434419">
    <property type="component" value="Unassembled WGS sequence"/>
</dbReference>
<evidence type="ECO:0000313" key="1">
    <source>
        <dbReference type="EMBL" id="MES5149287.1"/>
    </source>
</evidence>
<reference evidence="1" key="2">
    <citation type="submission" date="2024-06" db="EMBL/GenBank/DDBJ databases">
        <title>Vaginal Lactobacillus fatty acid response mechanisms reveal a metabolite-targeted strategy for bacterial vaginosis treatment.</title>
        <authorList>
            <person name="Zhu M."/>
            <person name="Blainey P.C."/>
            <person name="Bloom S.M."/>
            <person name="Kwon D.S."/>
        </authorList>
    </citation>
    <scope>NUCLEOTIDE SEQUENCE</scope>
    <source>
        <strain evidence="1">194_F1_1</strain>
    </source>
</reference>
<evidence type="ECO:0000313" key="3">
    <source>
        <dbReference type="Proteomes" id="UP000289808"/>
    </source>
</evidence>
<protein>
    <submittedName>
        <fullName evidence="2">Uncharacterized protein</fullName>
    </submittedName>
</protein>
<comment type="caution">
    <text evidence="2">The sequence shown here is derived from an EMBL/GenBank/DDBJ whole genome shotgun (WGS) entry which is preliminary data.</text>
</comment>
<dbReference type="Proteomes" id="UP000289808">
    <property type="component" value="Unassembled WGS sequence"/>
</dbReference>
<name>A0A135ZFS0_9LACO</name>
<dbReference type="RefSeq" id="WP_021355188.1">
    <property type="nucleotide sequence ID" value="NZ_CAZZQD010000001.1"/>
</dbReference>
<accession>A0A135ZFS0</accession>